<feature type="transmembrane region" description="Helical" evidence="8">
    <location>
        <begin position="555"/>
        <end position="582"/>
    </location>
</feature>
<dbReference type="PANTHER" id="PTHR42643">
    <property type="entry name" value="IONOTROPIC RECEPTOR 20A-RELATED"/>
    <property type="match status" value="1"/>
</dbReference>
<dbReference type="InterPro" id="IPR052192">
    <property type="entry name" value="Insect_Ionotropic_Sensory_Rcpt"/>
</dbReference>
<accession>A0A6J1NY95</accession>
<proteinExistence type="predicted"/>
<sequence>MAINSAIANITSNECESIETMAQSAAKIAFHNFKWQFVTLVLFNTTLMCGVNAFLRSFKKNTIVANDMYIPLYSRRSITRQYVIFGTNLDSILHLLTWMERRKFDNTADHLIICQSKGRDNCDEVIALQYLWERRIMSTIFINDVFHNGTSGYYYEYGEECRNTPPIKVADWDSCVSTNISSYCAGKFPLPFHNMYGCPLIVSTFFQPPYMYITDGMPSGADGDLLKIIIQALNATLVIKTPSRGDGWGNLDENGTWVGCLGDLYFDLANISMASAAITHARYTSFELSIFYYTTTIVWITHPPTLEPSSYKLLRPFKVDARIALGLSFLFVVILALFFRTNFCTSLCHIINAGRLPDSVIFSAWKMCMGQAVTVVPLKMTTLYLILFWIWYCFLVRTFYQVHLINSLKTDVYSQELLTIEDAIAEGYSFGGGPALREYYVDSPLVYRNWEGRDSSEYKMILLNISQGMKYVLAVNVAMVRKFLRKPGSKLQILPQTVICSPIGIFLKKYSPLTEVINRKLTHLFEFGFPEKIFKNNTDSGYVEKPTDENKPIKLIHFTGCYILLLVGWVLSFILFLIELYVNRQRKPTIRFSN</sequence>
<gene>
    <name evidence="10" type="primary">LOC112056379</name>
</gene>
<evidence type="ECO:0000313" key="10">
    <source>
        <dbReference type="RefSeq" id="XP_023952570.2"/>
    </source>
</evidence>
<evidence type="ECO:0000256" key="1">
    <source>
        <dbReference type="ARBA" id="ARBA00004651"/>
    </source>
</evidence>
<dbReference type="GeneID" id="112056379"/>
<evidence type="ECO:0000256" key="7">
    <source>
        <dbReference type="ARBA" id="ARBA00023180"/>
    </source>
</evidence>
<keyword evidence="3 8" id="KW-0812">Transmembrane</keyword>
<dbReference type="SUPFAM" id="SSF53850">
    <property type="entry name" value="Periplasmic binding protein-like II"/>
    <property type="match status" value="1"/>
</dbReference>
<evidence type="ECO:0000313" key="9">
    <source>
        <dbReference type="Proteomes" id="UP001652582"/>
    </source>
</evidence>
<keyword evidence="2" id="KW-1003">Cell membrane</keyword>
<evidence type="ECO:0000256" key="5">
    <source>
        <dbReference type="ARBA" id="ARBA00023136"/>
    </source>
</evidence>
<keyword evidence="7" id="KW-0325">Glycoprotein</keyword>
<organism evidence="9 10">
    <name type="scientific">Bicyclus anynana</name>
    <name type="common">Squinting bush brown butterfly</name>
    <dbReference type="NCBI Taxonomy" id="110368"/>
    <lineage>
        <taxon>Eukaryota</taxon>
        <taxon>Metazoa</taxon>
        <taxon>Ecdysozoa</taxon>
        <taxon>Arthropoda</taxon>
        <taxon>Hexapoda</taxon>
        <taxon>Insecta</taxon>
        <taxon>Pterygota</taxon>
        <taxon>Neoptera</taxon>
        <taxon>Endopterygota</taxon>
        <taxon>Lepidoptera</taxon>
        <taxon>Glossata</taxon>
        <taxon>Ditrysia</taxon>
        <taxon>Papilionoidea</taxon>
        <taxon>Nymphalidae</taxon>
        <taxon>Satyrinae</taxon>
        <taxon>Satyrini</taxon>
        <taxon>Mycalesina</taxon>
        <taxon>Bicyclus</taxon>
    </lineage>
</organism>
<evidence type="ECO:0000256" key="3">
    <source>
        <dbReference type="ARBA" id="ARBA00022692"/>
    </source>
</evidence>
<evidence type="ECO:0000256" key="8">
    <source>
        <dbReference type="SAM" id="Phobius"/>
    </source>
</evidence>
<name>A0A6J1NY95_BICAN</name>
<dbReference type="KEGG" id="bany:112056379"/>
<keyword evidence="5 8" id="KW-0472">Membrane</keyword>
<evidence type="ECO:0000256" key="6">
    <source>
        <dbReference type="ARBA" id="ARBA00023170"/>
    </source>
</evidence>
<feature type="transmembrane region" description="Helical" evidence="8">
    <location>
        <begin position="319"/>
        <end position="339"/>
    </location>
</feature>
<dbReference type="OrthoDB" id="8050636at2759"/>
<dbReference type="AlphaFoldDB" id="A0A6J1NY95"/>
<evidence type="ECO:0000256" key="2">
    <source>
        <dbReference type="ARBA" id="ARBA00022475"/>
    </source>
</evidence>
<dbReference type="RefSeq" id="XP_023952570.2">
    <property type="nucleotide sequence ID" value="XM_024096802.2"/>
</dbReference>
<dbReference type="Proteomes" id="UP001652582">
    <property type="component" value="Chromosome 18"/>
</dbReference>
<feature type="transmembrane region" description="Helical" evidence="8">
    <location>
        <begin position="35"/>
        <end position="55"/>
    </location>
</feature>
<comment type="subcellular location">
    <subcellularLocation>
        <location evidence="1">Cell membrane</location>
        <topology evidence="1">Multi-pass membrane protein</topology>
    </subcellularLocation>
</comment>
<keyword evidence="6" id="KW-0675">Receptor</keyword>
<dbReference type="PANTHER" id="PTHR42643:SF30">
    <property type="entry name" value="IONOTROPIC RECEPTOR 40A-RELATED"/>
    <property type="match status" value="1"/>
</dbReference>
<dbReference type="Gene3D" id="3.40.190.10">
    <property type="entry name" value="Periplasmic binding protein-like II"/>
    <property type="match status" value="1"/>
</dbReference>
<keyword evidence="4 8" id="KW-1133">Transmembrane helix</keyword>
<dbReference type="GO" id="GO:0005886">
    <property type="term" value="C:plasma membrane"/>
    <property type="evidence" value="ECO:0007669"/>
    <property type="project" value="UniProtKB-SubCell"/>
</dbReference>
<evidence type="ECO:0000256" key="4">
    <source>
        <dbReference type="ARBA" id="ARBA00022989"/>
    </source>
</evidence>
<feature type="transmembrane region" description="Helical" evidence="8">
    <location>
        <begin position="382"/>
        <end position="400"/>
    </location>
</feature>
<reference evidence="10" key="1">
    <citation type="submission" date="2025-08" db="UniProtKB">
        <authorList>
            <consortium name="RefSeq"/>
        </authorList>
    </citation>
    <scope>IDENTIFICATION</scope>
</reference>
<protein>
    <submittedName>
        <fullName evidence="10">Uncharacterized protein LOC112056379</fullName>
    </submittedName>
</protein>
<keyword evidence="9" id="KW-1185">Reference proteome</keyword>